<reference evidence="4" key="1">
    <citation type="submission" date="2022-11" db="UniProtKB">
        <authorList>
            <consortium name="WormBaseParasite"/>
        </authorList>
    </citation>
    <scope>IDENTIFICATION</scope>
</reference>
<keyword evidence="1" id="KW-0472">Membrane</keyword>
<protein>
    <submittedName>
        <fullName evidence="4">J domain-containing protein</fullName>
    </submittedName>
</protein>
<keyword evidence="3" id="KW-1185">Reference proteome</keyword>
<evidence type="ECO:0000313" key="4">
    <source>
        <dbReference type="WBParaSite" id="Gr19_v10_g1229.t1"/>
    </source>
</evidence>
<dbReference type="InterPro" id="IPR036869">
    <property type="entry name" value="J_dom_sf"/>
</dbReference>
<sequence>MLASVVRIPPPYPTTVGGFSGAECCRCLFRVFVRRCLTFSAPNYRLNDVSAHKNHYETLGVERSASPKNIKAAFFELTKKHHPDMNPEDKVKAAEAFQNITEAYEVLGSEEKRQIYDCPHGKKTTFARFGTAEKQKDWTDLDIDFKDFEHFQQENRRRRMFHDWRRADTTSDFFWHSHQTSKMYKDPRVLEREVLEKRLHAELTERRNRDKMPIPTFEQLYRLEILEKQKRSRKQIKNYVVILPIAFLVFFLYCR</sequence>
<evidence type="ECO:0000259" key="2">
    <source>
        <dbReference type="PROSITE" id="PS50076"/>
    </source>
</evidence>
<dbReference type="AlphaFoldDB" id="A0A914H154"/>
<proteinExistence type="predicted"/>
<dbReference type="Proteomes" id="UP000887572">
    <property type="component" value="Unplaced"/>
</dbReference>
<dbReference type="Pfam" id="PF00226">
    <property type="entry name" value="DnaJ"/>
    <property type="match status" value="1"/>
</dbReference>
<keyword evidence="1" id="KW-0812">Transmembrane</keyword>
<name>A0A914H154_GLORO</name>
<dbReference type="SUPFAM" id="SSF46565">
    <property type="entry name" value="Chaperone J-domain"/>
    <property type="match status" value="1"/>
</dbReference>
<dbReference type="WBParaSite" id="Gr19_v10_g1229.t1">
    <property type="protein sequence ID" value="Gr19_v10_g1229.t1"/>
    <property type="gene ID" value="Gr19_v10_g1229"/>
</dbReference>
<evidence type="ECO:0000256" key="1">
    <source>
        <dbReference type="SAM" id="Phobius"/>
    </source>
</evidence>
<evidence type="ECO:0000313" key="3">
    <source>
        <dbReference type="Proteomes" id="UP000887572"/>
    </source>
</evidence>
<keyword evidence="1" id="KW-1133">Transmembrane helix</keyword>
<organism evidence="3 4">
    <name type="scientific">Globodera rostochiensis</name>
    <name type="common">Golden nematode worm</name>
    <name type="synonym">Heterodera rostochiensis</name>
    <dbReference type="NCBI Taxonomy" id="31243"/>
    <lineage>
        <taxon>Eukaryota</taxon>
        <taxon>Metazoa</taxon>
        <taxon>Ecdysozoa</taxon>
        <taxon>Nematoda</taxon>
        <taxon>Chromadorea</taxon>
        <taxon>Rhabditida</taxon>
        <taxon>Tylenchina</taxon>
        <taxon>Tylenchomorpha</taxon>
        <taxon>Tylenchoidea</taxon>
        <taxon>Heteroderidae</taxon>
        <taxon>Heteroderinae</taxon>
        <taxon>Globodera</taxon>
    </lineage>
</organism>
<dbReference type="InterPro" id="IPR051938">
    <property type="entry name" value="Apopto_cytoskel_mod"/>
</dbReference>
<dbReference type="Gene3D" id="1.10.287.110">
    <property type="entry name" value="DnaJ domain"/>
    <property type="match status" value="1"/>
</dbReference>
<dbReference type="InterPro" id="IPR001623">
    <property type="entry name" value="DnaJ_domain"/>
</dbReference>
<dbReference type="PANTHER" id="PTHR44145">
    <property type="entry name" value="DNAJ HOMOLOG SUBFAMILY A MEMBER 3, MITOCHONDRIAL"/>
    <property type="match status" value="1"/>
</dbReference>
<accession>A0A914H154</accession>
<feature type="transmembrane region" description="Helical" evidence="1">
    <location>
        <begin position="236"/>
        <end position="253"/>
    </location>
</feature>
<dbReference type="CDD" id="cd06257">
    <property type="entry name" value="DnaJ"/>
    <property type="match status" value="1"/>
</dbReference>
<dbReference type="PROSITE" id="PS50076">
    <property type="entry name" value="DNAJ_2"/>
    <property type="match status" value="1"/>
</dbReference>
<dbReference type="SMART" id="SM00271">
    <property type="entry name" value="DnaJ"/>
    <property type="match status" value="1"/>
</dbReference>
<dbReference type="PRINTS" id="PR00625">
    <property type="entry name" value="JDOMAIN"/>
</dbReference>
<feature type="domain" description="J" evidence="2">
    <location>
        <begin position="54"/>
        <end position="120"/>
    </location>
</feature>
<dbReference type="GO" id="GO:0005739">
    <property type="term" value="C:mitochondrion"/>
    <property type="evidence" value="ECO:0007669"/>
    <property type="project" value="TreeGrafter"/>
</dbReference>
<dbReference type="GO" id="GO:0007005">
    <property type="term" value="P:mitochondrion organization"/>
    <property type="evidence" value="ECO:0007669"/>
    <property type="project" value="TreeGrafter"/>
</dbReference>
<dbReference type="PANTHER" id="PTHR44145:SF4">
    <property type="entry name" value="J DOMAIN-CONTAINING PROTEIN"/>
    <property type="match status" value="1"/>
</dbReference>
<dbReference type="GO" id="GO:0043066">
    <property type="term" value="P:negative regulation of apoptotic process"/>
    <property type="evidence" value="ECO:0007669"/>
    <property type="project" value="TreeGrafter"/>
</dbReference>